<keyword evidence="10" id="KW-0963">Cytoplasm</keyword>
<comment type="subunit">
    <text evidence="21">Interacts with INPP5F.</text>
</comment>
<evidence type="ECO:0000256" key="19">
    <source>
        <dbReference type="ARBA" id="ARBA00051770"/>
    </source>
</evidence>
<protein>
    <recommendedName>
        <fullName evidence="22">Inositol polyphosphate-4-phosphatase type I A</fullName>
        <ecNumber evidence="8">3.1.3.66</ecNumber>
    </recommendedName>
    <alternativeName>
        <fullName evidence="24">Inositol polyphosphate 4-phosphatase type I</fullName>
    </alternativeName>
    <alternativeName>
        <fullName evidence="23">Type I inositol 3,4-bisphosphate 4-phosphatase</fullName>
    </alternativeName>
</protein>
<dbReference type="CDD" id="cd04048">
    <property type="entry name" value="C2A_Copine"/>
    <property type="match status" value="1"/>
</dbReference>
<evidence type="ECO:0000256" key="25">
    <source>
        <dbReference type="SAM" id="MobiDB-lite"/>
    </source>
</evidence>
<evidence type="ECO:0000256" key="21">
    <source>
        <dbReference type="ARBA" id="ARBA00065112"/>
    </source>
</evidence>
<dbReference type="GO" id="GO:0014069">
    <property type="term" value="C:postsynaptic density"/>
    <property type="evidence" value="ECO:0007669"/>
    <property type="project" value="UniProtKB-SubCell"/>
</dbReference>
<keyword evidence="14" id="KW-0770">Synapse</keyword>
<evidence type="ECO:0000256" key="3">
    <source>
        <dbReference type="ARBA" id="ARBA00004236"/>
    </source>
</evidence>
<dbReference type="SUPFAM" id="SSF49562">
    <property type="entry name" value="C2 domain (Calcium/lipid-binding domain, CaLB)"/>
    <property type="match status" value="1"/>
</dbReference>
<dbReference type="GO" id="GO:0044281">
    <property type="term" value="P:small molecule metabolic process"/>
    <property type="evidence" value="ECO:0007669"/>
    <property type="project" value="UniProtKB-ARBA"/>
</dbReference>
<evidence type="ECO:0000256" key="10">
    <source>
        <dbReference type="ARBA" id="ARBA00022490"/>
    </source>
</evidence>
<evidence type="ECO:0000256" key="14">
    <source>
        <dbReference type="ARBA" id="ARBA00023018"/>
    </source>
</evidence>
<dbReference type="PROSITE" id="PS50004">
    <property type="entry name" value="C2"/>
    <property type="match status" value="1"/>
</dbReference>
<dbReference type="FunFam" id="2.60.40.150:FF:000038">
    <property type="entry name" value="Type I inositol 3,4-bisphosphate 4-phosphatase"/>
    <property type="match status" value="1"/>
</dbReference>
<dbReference type="Pfam" id="PF00168">
    <property type="entry name" value="C2"/>
    <property type="match status" value="1"/>
</dbReference>
<dbReference type="InterPro" id="IPR035892">
    <property type="entry name" value="C2_domain_sf"/>
</dbReference>
<evidence type="ECO:0000256" key="1">
    <source>
        <dbReference type="ARBA" id="ARBA00004123"/>
    </source>
</evidence>
<comment type="caution">
    <text evidence="27">The sequence shown here is derived from an EMBL/GenBank/DDBJ whole genome shotgun (WGS) entry which is preliminary data.</text>
</comment>
<evidence type="ECO:0000256" key="11">
    <source>
        <dbReference type="ARBA" id="ARBA00022553"/>
    </source>
</evidence>
<dbReference type="PANTHER" id="PTHR12187">
    <property type="entry name" value="AGAP000124-PA"/>
    <property type="match status" value="1"/>
</dbReference>
<feature type="domain" description="C2" evidence="26">
    <location>
        <begin position="25"/>
        <end position="152"/>
    </location>
</feature>
<keyword evidence="12" id="KW-0967">Endosome</keyword>
<dbReference type="OrthoDB" id="159395at2759"/>
<dbReference type="EMBL" id="JAFDVH010000012">
    <property type="protein sequence ID" value="KAG7467489.1"/>
    <property type="molecule type" value="Genomic_DNA"/>
</dbReference>
<keyword evidence="15" id="KW-0443">Lipid metabolism</keyword>
<gene>
    <name evidence="27" type="ORF">MATL_G00154130</name>
</gene>
<dbReference type="Proteomes" id="UP001046870">
    <property type="component" value="Chromosome 12"/>
</dbReference>
<comment type="catalytic activity">
    <reaction evidence="20">
        <text>1D-myo-inositol 1,3,4-trisphosphate + H2O = 1D-myo-inositol 1,3-bisphosphate + phosphate</text>
        <dbReference type="Rhea" id="RHEA:43392"/>
        <dbReference type="ChEBI" id="CHEBI:15377"/>
        <dbReference type="ChEBI" id="CHEBI:43474"/>
        <dbReference type="ChEBI" id="CHEBI:58414"/>
        <dbReference type="ChEBI" id="CHEBI:83242"/>
    </reaction>
    <physiologicalReaction direction="left-to-right" evidence="20">
        <dbReference type="Rhea" id="RHEA:43393"/>
    </physiologicalReaction>
</comment>
<evidence type="ECO:0000313" key="28">
    <source>
        <dbReference type="Proteomes" id="UP001046870"/>
    </source>
</evidence>
<evidence type="ECO:0000256" key="9">
    <source>
        <dbReference type="ARBA" id="ARBA00022475"/>
    </source>
</evidence>
<evidence type="ECO:0000256" key="7">
    <source>
        <dbReference type="ARBA" id="ARBA00006306"/>
    </source>
</evidence>
<dbReference type="GO" id="GO:0005634">
    <property type="term" value="C:nucleus"/>
    <property type="evidence" value="ECO:0007669"/>
    <property type="project" value="UniProtKB-SubCell"/>
</dbReference>
<dbReference type="InterPro" id="IPR039034">
    <property type="entry name" value="INPP4"/>
</dbReference>
<dbReference type="GO" id="GO:0016316">
    <property type="term" value="F:phosphatidylinositol-3,4-bisphosphate 4-phosphatase activity"/>
    <property type="evidence" value="ECO:0007669"/>
    <property type="project" value="UniProtKB-EC"/>
</dbReference>
<evidence type="ECO:0000256" key="22">
    <source>
        <dbReference type="ARBA" id="ARBA00074640"/>
    </source>
</evidence>
<keyword evidence="17" id="KW-0539">Nucleus</keyword>
<feature type="compositionally biased region" description="Low complexity" evidence="25">
    <location>
        <begin position="572"/>
        <end position="581"/>
    </location>
</feature>
<dbReference type="InterPro" id="IPR000008">
    <property type="entry name" value="C2_dom"/>
</dbReference>
<dbReference type="GO" id="GO:0031901">
    <property type="term" value="C:early endosome membrane"/>
    <property type="evidence" value="ECO:0007669"/>
    <property type="project" value="UniProtKB-SubCell"/>
</dbReference>
<evidence type="ECO:0000256" key="4">
    <source>
        <dbReference type="ARBA" id="ARBA00004496"/>
    </source>
</evidence>
<accession>A0A9D3TAB1</accession>
<comment type="similarity">
    <text evidence="7">Belongs to the inositol 3,4-bisphosphate 4-phosphatase family.</text>
</comment>
<dbReference type="Gene3D" id="2.60.40.150">
    <property type="entry name" value="C2 domain"/>
    <property type="match status" value="1"/>
</dbReference>
<keyword evidence="13" id="KW-0378">Hydrolase</keyword>
<evidence type="ECO:0000256" key="16">
    <source>
        <dbReference type="ARBA" id="ARBA00023136"/>
    </source>
</evidence>
<keyword evidence="9" id="KW-1003">Cell membrane</keyword>
<feature type="region of interest" description="Disordered" evidence="25">
    <location>
        <begin position="562"/>
        <end position="581"/>
    </location>
</feature>
<evidence type="ECO:0000256" key="23">
    <source>
        <dbReference type="ARBA" id="ARBA00080875"/>
    </source>
</evidence>
<evidence type="ECO:0000256" key="8">
    <source>
        <dbReference type="ARBA" id="ARBA00013037"/>
    </source>
</evidence>
<evidence type="ECO:0000256" key="15">
    <source>
        <dbReference type="ARBA" id="ARBA00023098"/>
    </source>
</evidence>
<proteinExistence type="inferred from homology"/>
<evidence type="ECO:0000256" key="17">
    <source>
        <dbReference type="ARBA" id="ARBA00023242"/>
    </source>
</evidence>
<evidence type="ECO:0000256" key="20">
    <source>
        <dbReference type="ARBA" id="ARBA00051892"/>
    </source>
</evidence>
<name>A0A9D3TAB1_MEGAT</name>
<dbReference type="PANTHER" id="PTHR12187:SF12">
    <property type="entry name" value="PHOSPHATIDYLINOSITOL-3,4-BISPHOSPHATE 4-PHOSPHATASE"/>
    <property type="match status" value="1"/>
</dbReference>
<organism evidence="27 28">
    <name type="scientific">Megalops atlanticus</name>
    <name type="common">Tarpon</name>
    <name type="synonym">Clupea gigantea</name>
    <dbReference type="NCBI Taxonomy" id="7932"/>
    <lineage>
        <taxon>Eukaryota</taxon>
        <taxon>Metazoa</taxon>
        <taxon>Chordata</taxon>
        <taxon>Craniata</taxon>
        <taxon>Vertebrata</taxon>
        <taxon>Euteleostomi</taxon>
        <taxon>Actinopterygii</taxon>
        <taxon>Neopterygii</taxon>
        <taxon>Teleostei</taxon>
        <taxon>Elopiformes</taxon>
        <taxon>Megalopidae</taxon>
        <taxon>Megalops</taxon>
    </lineage>
</organism>
<evidence type="ECO:0000256" key="12">
    <source>
        <dbReference type="ARBA" id="ARBA00022753"/>
    </source>
</evidence>
<keyword evidence="28" id="KW-1185">Reference proteome</keyword>
<keyword evidence="11" id="KW-0597">Phosphoprotein</keyword>
<comment type="pathway">
    <text evidence="6">Signal transduction; phosphatidylinositol signaling pathway.</text>
</comment>
<evidence type="ECO:0000256" key="5">
    <source>
        <dbReference type="ARBA" id="ARBA00004565"/>
    </source>
</evidence>
<keyword evidence="16" id="KW-0472">Membrane</keyword>
<dbReference type="GO" id="GO:0055038">
    <property type="term" value="C:recycling endosome membrane"/>
    <property type="evidence" value="ECO:0007669"/>
    <property type="project" value="UniProtKB-SubCell"/>
</dbReference>
<evidence type="ECO:0000313" key="27">
    <source>
        <dbReference type="EMBL" id="KAG7467489.1"/>
    </source>
</evidence>
<reference evidence="27" key="1">
    <citation type="submission" date="2021-01" db="EMBL/GenBank/DDBJ databases">
        <authorList>
            <person name="Zahm M."/>
            <person name="Roques C."/>
            <person name="Cabau C."/>
            <person name="Klopp C."/>
            <person name="Donnadieu C."/>
            <person name="Jouanno E."/>
            <person name="Lampietro C."/>
            <person name="Louis A."/>
            <person name="Herpin A."/>
            <person name="Echchiki A."/>
            <person name="Berthelot C."/>
            <person name="Parey E."/>
            <person name="Roest-Crollius H."/>
            <person name="Braasch I."/>
            <person name="Postlethwait J."/>
            <person name="Bobe J."/>
            <person name="Montfort J."/>
            <person name="Bouchez O."/>
            <person name="Begum T."/>
            <person name="Mejri S."/>
            <person name="Adams A."/>
            <person name="Chen W.-J."/>
            <person name="Guiguen Y."/>
        </authorList>
    </citation>
    <scope>NUCLEOTIDE SEQUENCE</scope>
    <source>
        <strain evidence="27">YG-15Mar2019-1</strain>
        <tissue evidence="27">Brain</tissue>
    </source>
</reference>
<evidence type="ECO:0000256" key="6">
    <source>
        <dbReference type="ARBA" id="ARBA00004847"/>
    </source>
</evidence>
<dbReference type="EC" id="3.1.3.66" evidence="8"/>
<evidence type="ECO:0000256" key="18">
    <source>
        <dbReference type="ARBA" id="ARBA00034105"/>
    </source>
</evidence>
<evidence type="ECO:0000256" key="2">
    <source>
        <dbReference type="ARBA" id="ARBA00004146"/>
    </source>
</evidence>
<dbReference type="GO" id="GO:0005886">
    <property type="term" value="C:plasma membrane"/>
    <property type="evidence" value="ECO:0007669"/>
    <property type="project" value="UniProtKB-SubCell"/>
</dbReference>
<dbReference type="AlphaFoldDB" id="A0A9D3TAB1"/>
<evidence type="ECO:0000256" key="13">
    <source>
        <dbReference type="ARBA" id="ARBA00022801"/>
    </source>
</evidence>
<sequence>MSARERSSPRNRPWSVYRANTFDLSSEMLGLTLAGNSQDPDEPVLEFSLACSELITPSLDRKPNSFVAVSCTTPPQAFWTKHAQTEIIEGTSNPIYLSSIAFFQDSLITQQTQVKLSVYDVKDRSQGTMYLLGSAMFPVKELLQDKHHRLHLMLRSAENERVGNITIIAWQMEEKRDQRAPVARLPDTVNGRMVLPVDESLTESLGIRAKYASLCKDTLLKAVFGGTMSRMYRFPTTDGNHLRVLEQMAESVLSLNVPRQFVKLLLEEDAARVCELEELGELSPCWENLRRQIVTQYQTIILTYQETLTDLHEYKGPSFKASNLKAERKLEFMPTNLHVQRMRVQDETGFDHTYDVVTIGAPAAHCQGFKNSGLRKLIHKFEEAKKHNAVSSSQSIVYVPQDIVRAKEIIAHINTLKTQVSYYAERLSRSAKERSANGLERTLAILADKTRQLVTVCDCKLLASAIQALNAARPEYIASKASPSAAEADQVVLRNDQDTLLAKWTGRNSRTSLNLSWHEEEWEKVWQNVDKSLECVIQRVDKLLQRERLQSDSSEDVFLCDQQGGASKKDGSPSSEEVSPGEWSEALYPLLTTLTECVAMMSDKAKKAMVFLLMQDSAPTIAMYLTLQYRRDVVFCQTLTALICGFIIKLRNCLRDDGFLRQLYTIGLLAQFESLLSTYGEELAMLEDMSVGIMDLRNVTFKVTQATSSSAADMLPVITGNRDGFNVRIPLPGTMFDALPREIQNGMLLRVQPVLFNVGINEQQTLAEKFGDTSLQEVVNMESLARLTSYFEQFKEVLPEDCLPRSRSQTCLPELLRFLGQNVHARKNKNVDILWQAAEICRRLNGVRFTSCKSAKDRTAMSVTLEQCLILQHEHGMAPQVFAQALDCMRSEGCRRENTMKNVGCRKYAFNSLQLKAFPKHYRPPEGTFGKVET</sequence>
<comment type="subcellular location">
    <subcellularLocation>
        <location evidence="3">Cell membrane</location>
    </subcellularLocation>
    <subcellularLocation>
        <location evidence="4">Cytoplasm</location>
    </subcellularLocation>
    <subcellularLocation>
        <location evidence="2">Early endosome membrane</location>
    </subcellularLocation>
    <subcellularLocation>
        <location evidence="1">Nucleus</location>
    </subcellularLocation>
    <subcellularLocation>
        <location evidence="18">Postsynaptic density</location>
    </subcellularLocation>
    <subcellularLocation>
        <location evidence="5">Recycling endosome membrane</location>
    </subcellularLocation>
</comment>
<comment type="catalytic activity">
    <reaction evidence="19">
        <text>1D-myo-inositol 3,4-bisphosphate + H2O = 1D-myo-inositol 3-phosphate + phosphate</text>
        <dbReference type="Rhea" id="RHEA:43388"/>
        <dbReference type="ChEBI" id="CHEBI:15377"/>
        <dbReference type="ChEBI" id="CHEBI:43474"/>
        <dbReference type="ChEBI" id="CHEBI:58401"/>
        <dbReference type="ChEBI" id="CHEBI:83241"/>
    </reaction>
    <physiologicalReaction direction="left-to-right" evidence="19">
        <dbReference type="Rhea" id="RHEA:43389"/>
    </physiologicalReaction>
</comment>
<evidence type="ECO:0000259" key="26">
    <source>
        <dbReference type="PROSITE" id="PS50004"/>
    </source>
</evidence>
<evidence type="ECO:0000256" key="24">
    <source>
        <dbReference type="ARBA" id="ARBA00082036"/>
    </source>
</evidence>